<proteinExistence type="predicted"/>
<feature type="transmembrane region" description="Helical" evidence="1">
    <location>
        <begin position="62"/>
        <end position="84"/>
    </location>
</feature>
<evidence type="ECO:0008006" key="4">
    <source>
        <dbReference type="Google" id="ProtNLM"/>
    </source>
</evidence>
<dbReference type="RefSeq" id="WP_185062451.1">
    <property type="nucleotide sequence ID" value="NZ_BAABJP010000030.1"/>
</dbReference>
<feature type="transmembrane region" description="Helical" evidence="1">
    <location>
        <begin position="137"/>
        <end position="161"/>
    </location>
</feature>
<comment type="caution">
    <text evidence="2">The sequence shown here is derived from an EMBL/GenBank/DDBJ whole genome shotgun (WGS) entry which is preliminary data.</text>
</comment>
<feature type="transmembrane region" description="Helical" evidence="1">
    <location>
        <begin position="29"/>
        <end position="50"/>
    </location>
</feature>
<sequence length="282" mass="30251">MNPLGLNPLGVNPLGGGPVPDPSWPTNPAINAAFTAGAGLAVLAGLVFAVRCYRREGTVIGFVCLLGGAVASLFEPLTAANAFVYYPVQEQLTLFTAYGVRIPLFLTLAYTAEIGLGSLALWRLLRAGGGPSAVMRVWLLVALGDVLLETPALWLRVFYYYGPQPLNLWGMPLYWAPLDGALGILPAVLLHLLHGPSWRAWHHLVLIALYPTSVAVFYVGAGWPVWTLMNTGVAMPWIWAGGLLTVALTYLFVRALAALTAVPPEALRNAWRASPADHALPH</sequence>
<keyword evidence="1" id="KW-0472">Membrane</keyword>
<protein>
    <recommendedName>
        <fullName evidence="4">Carotenoid biosynthesis protein</fullName>
    </recommendedName>
</protein>
<keyword evidence="1" id="KW-0812">Transmembrane</keyword>
<feature type="transmembrane region" description="Helical" evidence="1">
    <location>
        <begin position="104"/>
        <end position="125"/>
    </location>
</feature>
<keyword evidence="1" id="KW-1133">Transmembrane helix</keyword>
<organism evidence="2 3">
    <name type="scientific">Pseudonocardia eucalypti</name>
    <dbReference type="NCBI Taxonomy" id="648755"/>
    <lineage>
        <taxon>Bacteria</taxon>
        <taxon>Bacillati</taxon>
        <taxon>Actinomycetota</taxon>
        <taxon>Actinomycetes</taxon>
        <taxon>Pseudonocardiales</taxon>
        <taxon>Pseudonocardiaceae</taxon>
        <taxon>Pseudonocardia</taxon>
    </lineage>
</organism>
<dbReference type="Proteomes" id="UP001428817">
    <property type="component" value="Unassembled WGS sequence"/>
</dbReference>
<reference evidence="3" key="1">
    <citation type="journal article" date="2019" name="Int. J. Syst. Evol. Microbiol.">
        <title>The Global Catalogue of Microorganisms (GCM) 10K type strain sequencing project: providing services to taxonomists for standard genome sequencing and annotation.</title>
        <authorList>
            <consortium name="The Broad Institute Genomics Platform"/>
            <consortium name="The Broad Institute Genome Sequencing Center for Infectious Disease"/>
            <person name="Wu L."/>
            <person name="Ma J."/>
        </authorList>
    </citation>
    <scope>NUCLEOTIDE SEQUENCE [LARGE SCALE GENOMIC DNA]</scope>
    <source>
        <strain evidence="3">JCM 18303</strain>
    </source>
</reference>
<evidence type="ECO:0000313" key="3">
    <source>
        <dbReference type="Proteomes" id="UP001428817"/>
    </source>
</evidence>
<keyword evidence="3" id="KW-1185">Reference proteome</keyword>
<accession>A0ABP9QN75</accession>
<feature type="transmembrane region" description="Helical" evidence="1">
    <location>
        <begin position="238"/>
        <end position="262"/>
    </location>
</feature>
<gene>
    <name evidence="2" type="ORF">GCM10023321_53610</name>
</gene>
<feature type="transmembrane region" description="Helical" evidence="1">
    <location>
        <begin position="204"/>
        <end position="226"/>
    </location>
</feature>
<evidence type="ECO:0000256" key="1">
    <source>
        <dbReference type="SAM" id="Phobius"/>
    </source>
</evidence>
<dbReference type="EMBL" id="BAABJP010000030">
    <property type="protein sequence ID" value="GAA5164703.1"/>
    <property type="molecule type" value="Genomic_DNA"/>
</dbReference>
<name>A0ABP9QN75_9PSEU</name>
<feature type="transmembrane region" description="Helical" evidence="1">
    <location>
        <begin position="173"/>
        <end position="192"/>
    </location>
</feature>
<evidence type="ECO:0000313" key="2">
    <source>
        <dbReference type="EMBL" id="GAA5164703.1"/>
    </source>
</evidence>